<evidence type="ECO:0000313" key="8">
    <source>
        <dbReference type="EMBL" id="KAF9476797.1"/>
    </source>
</evidence>
<dbReference type="GO" id="GO:0004497">
    <property type="term" value="F:monooxygenase activity"/>
    <property type="evidence" value="ECO:0007669"/>
    <property type="project" value="InterPro"/>
</dbReference>
<dbReference type="CDD" id="cd11041">
    <property type="entry name" value="CYP503A1-like"/>
    <property type="match status" value="1"/>
</dbReference>
<protein>
    <submittedName>
        <fullName evidence="8">Cytochrome P450</fullName>
    </submittedName>
</protein>
<dbReference type="PANTHER" id="PTHR46206:SF4">
    <property type="entry name" value="P450, PUTATIVE (EUROFUNG)-RELATED"/>
    <property type="match status" value="1"/>
</dbReference>
<gene>
    <name evidence="8" type="ORF">BDN70DRAFT_152654</name>
</gene>
<reference evidence="8" key="1">
    <citation type="submission" date="2020-11" db="EMBL/GenBank/DDBJ databases">
        <authorList>
            <consortium name="DOE Joint Genome Institute"/>
            <person name="Ahrendt S."/>
            <person name="Riley R."/>
            <person name="Andreopoulos W."/>
            <person name="Labutti K."/>
            <person name="Pangilinan J."/>
            <person name="Ruiz-Duenas F.J."/>
            <person name="Barrasa J.M."/>
            <person name="Sanchez-Garcia M."/>
            <person name="Camarero S."/>
            <person name="Miyauchi S."/>
            <person name="Serrano A."/>
            <person name="Linde D."/>
            <person name="Babiker R."/>
            <person name="Drula E."/>
            <person name="Ayuso-Fernandez I."/>
            <person name="Pacheco R."/>
            <person name="Padilla G."/>
            <person name="Ferreira P."/>
            <person name="Barriuso J."/>
            <person name="Kellner H."/>
            <person name="Castanera R."/>
            <person name="Alfaro M."/>
            <person name="Ramirez L."/>
            <person name="Pisabarro A.G."/>
            <person name="Kuo A."/>
            <person name="Tritt A."/>
            <person name="Lipzen A."/>
            <person name="He G."/>
            <person name="Yan M."/>
            <person name="Ng V."/>
            <person name="Cullen D."/>
            <person name="Martin F."/>
            <person name="Rosso M.-N."/>
            <person name="Henrissat B."/>
            <person name="Hibbett D."/>
            <person name="Martinez A.T."/>
            <person name="Grigoriev I.V."/>
        </authorList>
    </citation>
    <scope>NUCLEOTIDE SEQUENCE</scope>
    <source>
        <strain evidence="8">CIRM-BRFM 674</strain>
    </source>
</reference>
<dbReference type="Proteomes" id="UP000807469">
    <property type="component" value="Unassembled WGS sequence"/>
</dbReference>
<dbReference type="GO" id="GO:0020037">
    <property type="term" value="F:heme binding"/>
    <property type="evidence" value="ECO:0007669"/>
    <property type="project" value="InterPro"/>
</dbReference>
<dbReference type="Gene3D" id="1.10.630.10">
    <property type="entry name" value="Cytochrome P450"/>
    <property type="match status" value="1"/>
</dbReference>
<accession>A0A9P6CS11</accession>
<sequence length="500" mass="56576">MAPPITMLAIDSTSLALLACAAFVVYVYVTRRRDLDHIPTIGYSDPFLSWISSLRFIFGVQSILEEGYVKYPGGAFKIPMIDGWIVVLNGDHHVKDIARASTDKMNSFKSTSTFLQYKHTLGLPVIESQYHATVIRTSLTRNIGTRFEDIHDQIIKAYDEGIACKGKEWIPVPAVALQIDVICKVASRFFVGKPLCDNAQFRAICEQATLEIYKGRFIRLFPEFMRPAASRIVTNVHGLRAQMEEFVGSMVECRLEQERLHGEDWPEKPNDIISWLMDGAKAAKQPITVSDISSRILLVSFGAIHTSSATFTSALYQLCLSPENAQELRQEIEAVVNEEGWTKDSVSKMYKLDSYFRESQRVHFLSTLPVGRTTLQDFTFSDGLCVPKGTSIGINVYSRHLDENYYQNASEFDAFRHAREDGEGQPLVTGPAVDYHPFGHGRSACPGRFFAATELKVMMAHLIMNYDFKLEKDEYPHKMIIESQSVPDYNVKVFFRKRAD</sequence>
<evidence type="ECO:0000256" key="4">
    <source>
        <dbReference type="ARBA" id="ARBA00023002"/>
    </source>
</evidence>
<organism evidence="8 9">
    <name type="scientific">Pholiota conissans</name>
    <dbReference type="NCBI Taxonomy" id="109636"/>
    <lineage>
        <taxon>Eukaryota</taxon>
        <taxon>Fungi</taxon>
        <taxon>Dikarya</taxon>
        <taxon>Basidiomycota</taxon>
        <taxon>Agaricomycotina</taxon>
        <taxon>Agaricomycetes</taxon>
        <taxon>Agaricomycetidae</taxon>
        <taxon>Agaricales</taxon>
        <taxon>Agaricineae</taxon>
        <taxon>Strophariaceae</taxon>
        <taxon>Pholiota</taxon>
    </lineage>
</organism>
<evidence type="ECO:0000256" key="5">
    <source>
        <dbReference type="ARBA" id="ARBA00023004"/>
    </source>
</evidence>
<dbReference type="InterPro" id="IPR001128">
    <property type="entry name" value="Cyt_P450"/>
</dbReference>
<dbReference type="InterPro" id="IPR002403">
    <property type="entry name" value="Cyt_P450_E_grp-IV"/>
</dbReference>
<dbReference type="PRINTS" id="PR00465">
    <property type="entry name" value="EP450IV"/>
</dbReference>
<dbReference type="InterPro" id="IPR036396">
    <property type="entry name" value="Cyt_P450_sf"/>
</dbReference>
<comment type="similarity">
    <text evidence="2">Belongs to the cytochrome P450 family.</text>
</comment>
<dbReference type="GO" id="GO:0016705">
    <property type="term" value="F:oxidoreductase activity, acting on paired donors, with incorporation or reduction of molecular oxygen"/>
    <property type="evidence" value="ECO:0007669"/>
    <property type="project" value="InterPro"/>
</dbReference>
<feature type="transmembrane region" description="Helical" evidence="7">
    <location>
        <begin position="6"/>
        <end position="29"/>
    </location>
</feature>
<dbReference type="AlphaFoldDB" id="A0A9P6CS11"/>
<keyword evidence="4" id="KW-0560">Oxidoreductase</keyword>
<keyword evidence="7" id="KW-0812">Transmembrane</keyword>
<evidence type="ECO:0000256" key="7">
    <source>
        <dbReference type="SAM" id="Phobius"/>
    </source>
</evidence>
<evidence type="ECO:0000256" key="6">
    <source>
        <dbReference type="PIRSR" id="PIRSR602403-1"/>
    </source>
</evidence>
<dbReference type="EMBL" id="MU155282">
    <property type="protein sequence ID" value="KAF9476797.1"/>
    <property type="molecule type" value="Genomic_DNA"/>
</dbReference>
<feature type="binding site" description="axial binding residue" evidence="6">
    <location>
        <position position="445"/>
    </location>
    <ligand>
        <name>heme</name>
        <dbReference type="ChEBI" id="CHEBI:30413"/>
    </ligand>
    <ligandPart>
        <name>Fe</name>
        <dbReference type="ChEBI" id="CHEBI:18248"/>
    </ligandPart>
</feature>
<dbReference type="OrthoDB" id="1844152at2759"/>
<keyword evidence="5 6" id="KW-0408">Iron</keyword>
<dbReference type="Pfam" id="PF00067">
    <property type="entry name" value="p450"/>
    <property type="match status" value="1"/>
</dbReference>
<keyword evidence="6" id="KW-0349">Heme</keyword>
<keyword evidence="7" id="KW-0472">Membrane</keyword>
<name>A0A9P6CS11_9AGAR</name>
<evidence type="ECO:0000313" key="9">
    <source>
        <dbReference type="Proteomes" id="UP000807469"/>
    </source>
</evidence>
<comment type="caution">
    <text evidence="8">The sequence shown here is derived from an EMBL/GenBank/DDBJ whole genome shotgun (WGS) entry which is preliminary data.</text>
</comment>
<comment type="cofactor">
    <cofactor evidence="1 6">
        <name>heme</name>
        <dbReference type="ChEBI" id="CHEBI:30413"/>
    </cofactor>
</comment>
<proteinExistence type="inferred from homology"/>
<keyword evidence="3 6" id="KW-0479">Metal-binding</keyword>
<evidence type="ECO:0000256" key="2">
    <source>
        <dbReference type="ARBA" id="ARBA00010617"/>
    </source>
</evidence>
<evidence type="ECO:0000256" key="3">
    <source>
        <dbReference type="ARBA" id="ARBA00022723"/>
    </source>
</evidence>
<keyword evidence="7" id="KW-1133">Transmembrane helix</keyword>
<evidence type="ECO:0000256" key="1">
    <source>
        <dbReference type="ARBA" id="ARBA00001971"/>
    </source>
</evidence>
<dbReference type="GO" id="GO:0005506">
    <property type="term" value="F:iron ion binding"/>
    <property type="evidence" value="ECO:0007669"/>
    <property type="project" value="InterPro"/>
</dbReference>
<dbReference type="PANTHER" id="PTHR46206">
    <property type="entry name" value="CYTOCHROME P450"/>
    <property type="match status" value="1"/>
</dbReference>
<dbReference type="SUPFAM" id="SSF48264">
    <property type="entry name" value="Cytochrome P450"/>
    <property type="match status" value="1"/>
</dbReference>
<keyword evidence="9" id="KW-1185">Reference proteome</keyword>